<keyword evidence="1 3" id="KW-0732">Signal</keyword>
<dbReference type="PROSITE" id="PS51257">
    <property type="entry name" value="PROKAR_LIPOPROTEIN"/>
    <property type="match status" value="1"/>
</dbReference>
<proteinExistence type="predicted"/>
<dbReference type="EMBL" id="CP080095">
    <property type="protein sequence ID" value="QYD67948.1"/>
    <property type="molecule type" value="Genomic_DNA"/>
</dbReference>
<name>A0ABX8UGC2_9BURK</name>
<evidence type="ECO:0000256" key="2">
    <source>
        <dbReference type="ARBA" id="ARBA00023136"/>
    </source>
</evidence>
<dbReference type="InterPro" id="IPR037873">
    <property type="entry name" value="BamE-like"/>
</dbReference>
<dbReference type="Pfam" id="PF04355">
    <property type="entry name" value="BamE"/>
    <property type="match status" value="1"/>
</dbReference>
<protein>
    <submittedName>
        <fullName evidence="5">Outer membrane protein assembly factor BamE</fullName>
    </submittedName>
</protein>
<evidence type="ECO:0000259" key="4">
    <source>
        <dbReference type="Pfam" id="PF04355"/>
    </source>
</evidence>
<dbReference type="Gene3D" id="3.30.1450.10">
    <property type="match status" value="1"/>
</dbReference>
<dbReference type="Proteomes" id="UP000826462">
    <property type="component" value="Chromosome 1"/>
</dbReference>
<accession>A0ABX8UGC2</accession>
<reference evidence="5 6" key="1">
    <citation type="submission" date="2021-07" db="EMBL/GenBank/DDBJ databases">
        <title>Paraburkholderia edwinii protects Aspergillus sp. from phenazines by acting as a toxin sponge.</title>
        <authorList>
            <person name="Dahlstrom K.M."/>
            <person name="Newman D.K."/>
        </authorList>
    </citation>
    <scope>NUCLEOTIDE SEQUENCE [LARGE SCALE GENOMIC DNA]</scope>
    <source>
        <strain evidence="5 6">Pe01</strain>
    </source>
</reference>
<feature type="signal peptide" evidence="3">
    <location>
        <begin position="1"/>
        <end position="20"/>
    </location>
</feature>
<evidence type="ECO:0000256" key="3">
    <source>
        <dbReference type="SAM" id="SignalP"/>
    </source>
</evidence>
<organism evidence="5 6">
    <name type="scientific">Paraburkholderia edwinii</name>
    <dbReference type="NCBI Taxonomy" id="2861782"/>
    <lineage>
        <taxon>Bacteria</taxon>
        <taxon>Pseudomonadati</taxon>
        <taxon>Pseudomonadota</taxon>
        <taxon>Betaproteobacteria</taxon>
        <taxon>Burkholderiales</taxon>
        <taxon>Burkholderiaceae</taxon>
        <taxon>Paraburkholderia</taxon>
    </lineage>
</organism>
<feature type="chain" id="PRO_5045108948" evidence="3">
    <location>
        <begin position="21"/>
        <end position="139"/>
    </location>
</feature>
<keyword evidence="6" id="KW-1185">Reference proteome</keyword>
<gene>
    <name evidence="5" type="ORF">KZJ38_16800</name>
</gene>
<keyword evidence="2" id="KW-0472">Membrane</keyword>
<evidence type="ECO:0000313" key="5">
    <source>
        <dbReference type="EMBL" id="QYD67948.1"/>
    </source>
</evidence>
<dbReference type="RefSeq" id="WP_219797319.1">
    <property type="nucleotide sequence ID" value="NZ_CP080095.1"/>
</dbReference>
<sequence length="139" mass="15477">MKIKSIFATTLALASVLGLSGCLFYPPSDGSFPDPDRAWTKEGSFPNMDNLRMVAPGQTKSQIDELIGPPHFNEAVFHVREWNYLLHLRSGDQTMVCQFQIRFDSHSRVISTRWRDHACEELVGVKAAGEATSPATPAR</sequence>
<evidence type="ECO:0000256" key="1">
    <source>
        <dbReference type="ARBA" id="ARBA00022729"/>
    </source>
</evidence>
<evidence type="ECO:0000313" key="6">
    <source>
        <dbReference type="Proteomes" id="UP000826462"/>
    </source>
</evidence>
<dbReference type="InterPro" id="IPR007450">
    <property type="entry name" value="BamE_dom"/>
</dbReference>
<feature type="domain" description="Outer membrane protein assembly factor BamE" evidence="4">
    <location>
        <begin position="43"/>
        <end position="110"/>
    </location>
</feature>